<feature type="signal peptide" evidence="1">
    <location>
        <begin position="1"/>
        <end position="17"/>
    </location>
</feature>
<dbReference type="GO" id="GO:0006508">
    <property type="term" value="P:proteolysis"/>
    <property type="evidence" value="ECO:0007669"/>
    <property type="project" value="InterPro"/>
</dbReference>
<protein>
    <recommendedName>
        <fullName evidence="2">Peptidase S1 domain-containing protein</fullName>
    </recommendedName>
</protein>
<dbReference type="InterPro" id="IPR009003">
    <property type="entry name" value="Peptidase_S1_PA"/>
</dbReference>
<evidence type="ECO:0000259" key="2">
    <source>
        <dbReference type="PROSITE" id="PS50240"/>
    </source>
</evidence>
<accession>A0A9P6PT96</accession>
<keyword evidence="1" id="KW-0732">Signal</keyword>
<dbReference type="Proteomes" id="UP000807716">
    <property type="component" value="Unassembled WGS sequence"/>
</dbReference>
<dbReference type="Pfam" id="PF00089">
    <property type="entry name" value="Trypsin"/>
    <property type="match status" value="1"/>
</dbReference>
<proteinExistence type="predicted"/>
<dbReference type="InterPro" id="IPR001254">
    <property type="entry name" value="Trypsin_dom"/>
</dbReference>
<evidence type="ECO:0000256" key="1">
    <source>
        <dbReference type="SAM" id="SignalP"/>
    </source>
</evidence>
<dbReference type="EMBL" id="JAAAJB010000740">
    <property type="protein sequence ID" value="KAG0251572.1"/>
    <property type="molecule type" value="Genomic_DNA"/>
</dbReference>
<organism evidence="3 4">
    <name type="scientific">Actinomortierella ambigua</name>
    <dbReference type="NCBI Taxonomy" id="1343610"/>
    <lineage>
        <taxon>Eukaryota</taxon>
        <taxon>Fungi</taxon>
        <taxon>Fungi incertae sedis</taxon>
        <taxon>Mucoromycota</taxon>
        <taxon>Mortierellomycotina</taxon>
        <taxon>Mortierellomycetes</taxon>
        <taxon>Mortierellales</taxon>
        <taxon>Mortierellaceae</taxon>
        <taxon>Actinomortierella</taxon>
    </lineage>
</organism>
<gene>
    <name evidence="3" type="ORF">DFQ27_008697</name>
</gene>
<sequence length="226" mass="24840">MKITLTLVACMPLTVYAIINGGFATNPFLKGVVKVNDDCTGALIGNKCVLTAHHCLRKGRLGEVTFAEFKNYIVVESPKKSSIVSTYEPEYSPNRCYDMQIAVLSDSHNMGYNLSRTSINNGNVGVAGWGFTNDYVIPKQLRFIQYVAKARHDRKGIFVHVPDGVSGIAFRDSGAPLFACNGAKCTIVAVANGKTEDSTLLNTHHRYCDVRANWDWITATMKAHCN</sequence>
<dbReference type="AlphaFoldDB" id="A0A9P6PT96"/>
<reference evidence="3" key="1">
    <citation type="journal article" date="2020" name="Fungal Divers.">
        <title>Resolving the Mortierellaceae phylogeny through synthesis of multi-gene phylogenetics and phylogenomics.</title>
        <authorList>
            <person name="Vandepol N."/>
            <person name="Liber J."/>
            <person name="Desiro A."/>
            <person name="Na H."/>
            <person name="Kennedy M."/>
            <person name="Barry K."/>
            <person name="Grigoriev I.V."/>
            <person name="Miller A.N."/>
            <person name="O'Donnell K."/>
            <person name="Stajich J.E."/>
            <person name="Bonito G."/>
        </authorList>
    </citation>
    <scope>NUCLEOTIDE SEQUENCE</scope>
    <source>
        <strain evidence="3">BC1065</strain>
    </source>
</reference>
<dbReference type="SUPFAM" id="SSF50494">
    <property type="entry name" value="Trypsin-like serine proteases"/>
    <property type="match status" value="1"/>
</dbReference>
<dbReference type="GO" id="GO:0004252">
    <property type="term" value="F:serine-type endopeptidase activity"/>
    <property type="evidence" value="ECO:0007669"/>
    <property type="project" value="InterPro"/>
</dbReference>
<evidence type="ECO:0000313" key="3">
    <source>
        <dbReference type="EMBL" id="KAG0251572.1"/>
    </source>
</evidence>
<dbReference type="OrthoDB" id="6380398at2759"/>
<dbReference type="PROSITE" id="PS50240">
    <property type="entry name" value="TRYPSIN_DOM"/>
    <property type="match status" value="1"/>
</dbReference>
<dbReference type="Gene3D" id="2.40.10.10">
    <property type="entry name" value="Trypsin-like serine proteases"/>
    <property type="match status" value="1"/>
</dbReference>
<comment type="caution">
    <text evidence="3">The sequence shown here is derived from an EMBL/GenBank/DDBJ whole genome shotgun (WGS) entry which is preliminary data.</text>
</comment>
<keyword evidence="4" id="KW-1185">Reference proteome</keyword>
<name>A0A9P6PT96_9FUNG</name>
<dbReference type="InterPro" id="IPR043504">
    <property type="entry name" value="Peptidase_S1_PA_chymotrypsin"/>
</dbReference>
<feature type="domain" description="Peptidase S1" evidence="2">
    <location>
        <begin position="18"/>
        <end position="222"/>
    </location>
</feature>
<evidence type="ECO:0000313" key="4">
    <source>
        <dbReference type="Proteomes" id="UP000807716"/>
    </source>
</evidence>
<feature type="chain" id="PRO_5040424724" description="Peptidase S1 domain-containing protein" evidence="1">
    <location>
        <begin position="18"/>
        <end position="226"/>
    </location>
</feature>